<feature type="transmembrane region" description="Helical" evidence="1">
    <location>
        <begin position="77"/>
        <end position="103"/>
    </location>
</feature>
<dbReference type="EMBL" id="AFNU02000007">
    <property type="protein sequence ID" value="ERJ11799.1"/>
    <property type="molecule type" value="Genomic_DNA"/>
</dbReference>
<keyword evidence="1" id="KW-0472">Membrane</keyword>
<protein>
    <submittedName>
        <fullName evidence="2">Uncharacterized protein</fullName>
    </submittedName>
</protein>
<proteinExistence type="predicted"/>
<dbReference type="RefSeq" id="WP_021031105.1">
    <property type="nucleotide sequence ID" value="NZ_AFNU02000007.1"/>
</dbReference>
<dbReference type="AlphaFoldDB" id="U2FKQ1"/>
<name>U2FKQ1_9MOLU</name>
<evidence type="ECO:0000256" key="1">
    <source>
        <dbReference type="SAM" id="Phobius"/>
    </source>
</evidence>
<dbReference type="InParanoid" id="U2FKQ1"/>
<reference evidence="2 3" key="2">
    <citation type="journal article" date="2013" name="PLoS ONE">
        <title>INDIGO - INtegrated Data Warehouse of MIcrobial GenOmes with Examples from the Red Sea Extremophiles.</title>
        <authorList>
            <person name="Alam I."/>
            <person name="Antunes A."/>
            <person name="Kamau A.A."/>
            <person name="Ba Alawi W."/>
            <person name="Kalkatawi M."/>
            <person name="Stingl U."/>
            <person name="Bajic V.B."/>
        </authorList>
    </citation>
    <scope>NUCLEOTIDE SEQUENCE [LARGE SCALE GENOMIC DNA]</scope>
    <source>
        <strain evidence="2 3">SSD-17B</strain>
    </source>
</reference>
<feature type="transmembrane region" description="Helical" evidence="1">
    <location>
        <begin position="12"/>
        <end position="35"/>
    </location>
</feature>
<accession>U2FKQ1</accession>
<dbReference type="Proteomes" id="UP000005707">
    <property type="component" value="Unassembled WGS sequence"/>
</dbReference>
<sequence length="148" mass="17560">MFDNLLKNTKEVLFIFVLDLLFVFLITTIITLVFARGFYRRKFDYSLFMFFIFLAIGTWMIGVWITPIGEPLFGVYWLSYVVISFFLAIFMTALFTADLPYYYKQKSSSKHESRHKNDKMDTAERTIDLFFWTFIIIATGSLLIHYLS</sequence>
<reference evidence="2 3" key="1">
    <citation type="journal article" date="2011" name="J. Bacteriol.">
        <title>Genome sequence of Haloplasma contractile, an unusual contractile bacterium from a deep-sea anoxic brine lake.</title>
        <authorList>
            <person name="Antunes A."/>
            <person name="Alam I."/>
            <person name="El Dorry H."/>
            <person name="Siam R."/>
            <person name="Robertson A."/>
            <person name="Bajic V.B."/>
            <person name="Stingl U."/>
        </authorList>
    </citation>
    <scope>NUCLEOTIDE SEQUENCE [LARGE SCALE GENOMIC DNA]</scope>
    <source>
        <strain evidence="2 3">SSD-17B</strain>
    </source>
</reference>
<organism evidence="2 3">
    <name type="scientific">Haloplasma contractile SSD-17B</name>
    <dbReference type="NCBI Taxonomy" id="1033810"/>
    <lineage>
        <taxon>Bacteria</taxon>
        <taxon>Bacillati</taxon>
        <taxon>Mycoplasmatota</taxon>
        <taxon>Mollicutes</taxon>
        <taxon>Haloplasmatales</taxon>
        <taxon>Haloplasmataceae</taxon>
        <taxon>Haloplasma</taxon>
    </lineage>
</organism>
<gene>
    <name evidence="2" type="ORF">HLPCO_002038</name>
</gene>
<comment type="caution">
    <text evidence="2">The sequence shown here is derived from an EMBL/GenBank/DDBJ whole genome shotgun (WGS) entry which is preliminary data.</text>
</comment>
<keyword evidence="3" id="KW-1185">Reference proteome</keyword>
<evidence type="ECO:0000313" key="2">
    <source>
        <dbReference type="EMBL" id="ERJ11799.1"/>
    </source>
</evidence>
<feature type="transmembrane region" description="Helical" evidence="1">
    <location>
        <begin position="47"/>
        <end position="65"/>
    </location>
</feature>
<evidence type="ECO:0000313" key="3">
    <source>
        <dbReference type="Proteomes" id="UP000005707"/>
    </source>
</evidence>
<keyword evidence="1" id="KW-0812">Transmembrane</keyword>
<keyword evidence="1" id="KW-1133">Transmembrane helix</keyword>
<feature type="transmembrane region" description="Helical" evidence="1">
    <location>
        <begin position="129"/>
        <end position="147"/>
    </location>
</feature>
<dbReference type="OrthoDB" id="897258at2"/>